<evidence type="ECO:0000313" key="2">
    <source>
        <dbReference type="Proteomes" id="UP000008237"/>
    </source>
</evidence>
<dbReference type="GO" id="GO:0003676">
    <property type="term" value="F:nucleic acid binding"/>
    <property type="evidence" value="ECO:0007669"/>
    <property type="project" value="InterPro"/>
</dbReference>
<dbReference type="PANTHER" id="PTHR47326:SF1">
    <property type="entry name" value="HTH PSQ-TYPE DOMAIN-CONTAINING PROTEIN"/>
    <property type="match status" value="1"/>
</dbReference>
<keyword evidence="2" id="KW-1185">Reference proteome</keyword>
<dbReference type="OMA" id="ENDEHYL"/>
<dbReference type="PANTHER" id="PTHR47326">
    <property type="entry name" value="TRANSPOSABLE ELEMENT TC3 TRANSPOSASE-LIKE PROTEIN"/>
    <property type="match status" value="1"/>
</dbReference>
<accession>E2B8Q8</accession>
<dbReference type="InterPro" id="IPR036397">
    <property type="entry name" value="RNaseH_sf"/>
</dbReference>
<organism evidence="2">
    <name type="scientific">Harpegnathos saltator</name>
    <name type="common">Jerdon's jumping ant</name>
    <dbReference type="NCBI Taxonomy" id="610380"/>
    <lineage>
        <taxon>Eukaryota</taxon>
        <taxon>Metazoa</taxon>
        <taxon>Ecdysozoa</taxon>
        <taxon>Arthropoda</taxon>
        <taxon>Hexapoda</taxon>
        <taxon>Insecta</taxon>
        <taxon>Pterygota</taxon>
        <taxon>Neoptera</taxon>
        <taxon>Endopterygota</taxon>
        <taxon>Hymenoptera</taxon>
        <taxon>Apocrita</taxon>
        <taxon>Aculeata</taxon>
        <taxon>Formicoidea</taxon>
        <taxon>Formicidae</taxon>
        <taxon>Ponerinae</taxon>
        <taxon>Ponerini</taxon>
        <taxon>Harpegnathos</taxon>
    </lineage>
</organism>
<dbReference type="EMBL" id="GL446362">
    <property type="protein sequence ID" value="EFN87922.1"/>
    <property type="molecule type" value="Genomic_DNA"/>
</dbReference>
<feature type="non-terminal residue" evidence="1">
    <location>
        <position position="157"/>
    </location>
</feature>
<dbReference type="Proteomes" id="UP000008237">
    <property type="component" value="Unassembled WGS sequence"/>
</dbReference>
<evidence type="ECO:0000313" key="1">
    <source>
        <dbReference type="EMBL" id="EFN87922.1"/>
    </source>
</evidence>
<dbReference type="STRING" id="610380.E2B8Q8"/>
<sequence length="157" mass="18581">YKIQLSQQINEDDFDRRLEFCEIISTRAVYNPNFLFNVCFSDECTFYLNGIVNRHNCRYWADSNLRILHEVHTQHLKKLNVWAGIFGNRIVGPLFLLGTSNLTAEMYLELLEDIIDPMLTDVIENDEHYLEDQLVFQQDGASPHYAISVRRYLDQRF</sequence>
<name>E2B8Q8_HARSA</name>
<dbReference type="InParanoid" id="E2B8Q8"/>
<protein>
    <recommendedName>
        <fullName evidence="3">Transposable element Tc3 transposase</fullName>
    </recommendedName>
</protein>
<dbReference type="AlphaFoldDB" id="E2B8Q8"/>
<dbReference type="Gene3D" id="3.30.420.10">
    <property type="entry name" value="Ribonuclease H-like superfamily/Ribonuclease H"/>
    <property type="match status" value="1"/>
</dbReference>
<feature type="non-terminal residue" evidence="1">
    <location>
        <position position="1"/>
    </location>
</feature>
<proteinExistence type="predicted"/>
<evidence type="ECO:0008006" key="3">
    <source>
        <dbReference type="Google" id="ProtNLM"/>
    </source>
</evidence>
<reference evidence="1 2" key="1">
    <citation type="journal article" date="2010" name="Science">
        <title>Genomic comparison of the ants Camponotus floridanus and Harpegnathos saltator.</title>
        <authorList>
            <person name="Bonasio R."/>
            <person name="Zhang G."/>
            <person name="Ye C."/>
            <person name="Mutti N.S."/>
            <person name="Fang X."/>
            <person name="Qin N."/>
            <person name="Donahue G."/>
            <person name="Yang P."/>
            <person name="Li Q."/>
            <person name="Li C."/>
            <person name="Zhang P."/>
            <person name="Huang Z."/>
            <person name="Berger S.L."/>
            <person name="Reinberg D."/>
            <person name="Wang J."/>
            <person name="Liebig J."/>
        </authorList>
    </citation>
    <scope>NUCLEOTIDE SEQUENCE [LARGE SCALE GENOMIC DNA]</scope>
    <source>
        <strain evidence="1 2">R22 G/1</strain>
    </source>
</reference>
<gene>
    <name evidence="1" type="ORF">EAI_08475</name>
</gene>